<dbReference type="Pfam" id="PF25967">
    <property type="entry name" value="RND-MFP_C"/>
    <property type="match status" value="1"/>
</dbReference>
<dbReference type="FunFam" id="2.40.30.170:FF:000010">
    <property type="entry name" value="Efflux RND transporter periplasmic adaptor subunit"/>
    <property type="match status" value="1"/>
</dbReference>
<reference evidence="7 8" key="1">
    <citation type="submission" date="2015-02" db="EMBL/GenBank/DDBJ databases">
        <title>Genome sequene of Rhodovulum sulfidophilum DSM 2351.</title>
        <authorList>
            <person name="Nagao N."/>
        </authorList>
    </citation>
    <scope>NUCLEOTIDE SEQUENCE [LARGE SCALE GENOMIC DNA]</scope>
    <source>
        <strain evidence="7 8">DSM 2351</strain>
    </source>
</reference>
<dbReference type="InterPro" id="IPR058625">
    <property type="entry name" value="MdtA-like_BSH"/>
</dbReference>
<dbReference type="AlphaFoldDB" id="A0A0D6B0E3"/>
<name>A0A0D6B0E3_RHOSU</name>
<evidence type="ECO:0000256" key="3">
    <source>
        <dbReference type="ARBA" id="ARBA00022448"/>
    </source>
</evidence>
<organism evidence="7 8">
    <name type="scientific">Rhodovulum sulfidophilum</name>
    <name type="common">Rhodobacter sulfidophilus</name>
    <dbReference type="NCBI Taxonomy" id="35806"/>
    <lineage>
        <taxon>Bacteria</taxon>
        <taxon>Pseudomonadati</taxon>
        <taxon>Pseudomonadota</taxon>
        <taxon>Alphaproteobacteria</taxon>
        <taxon>Rhodobacterales</taxon>
        <taxon>Paracoccaceae</taxon>
        <taxon>Rhodovulum</taxon>
    </lineage>
</organism>
<dbReference type="eggNOG" id="COG0845">
    <property type="taxonomic scope" value="Bacteria"/>
</dbReference>
<dbReference type="KEGG" id="rsu:NHU_01178"/>
<dbReference type="GO" id="GO:0015562">
    <property type="term" value="F:efflux transmembrane transporter activity"/>
    <property type="evidence" value="ECO:0007669"/>
    <property type="project" value="TreeGrafter"/>
</dbReference>
<evidence type="ECO:0000313" key="7">
    <source>
        <dbReference type="EMBL" id="BAQ68340.1"/>
    </source>
</evidence>
<gene>
    <name evidence="7" type="ORF">NHU_01178</name>
</gene>
<dbReference type="Gene3D" id="1.10.287.470">
    <property type="entry name" value="Helix hairpin bin"/>
    <property type="match status" value="1"/>
</dbReference>
<feature type="domain" description="CusB-like beta-barrel" evidence="5">
    <location>
        <begin position="220"/>
        <end position="292"/>
    </location>
</feature>
<dbReference type="Gene3D" id="2.40.30.170">
    <property type="match status" value="1"/>
</dbReference>
<dbReference type="PANTHER" id="PTHR30469:SF13">
    <property type="entry name" value="HAE1 FAMILY EFFLUX PUMP MFP COMPONENT"/>
    <property type="match status" value="1"/>
</dbReference>
<dbReference type="NCBIfam" id="TIGR01730">
    <property type="entry name" value="RND_mfp"/>
    <property type="match status" value="1"/>
</dbReference>
<feature type="domain" description="Multidrug resistance protein MdtA-like barrel-sandwich hybrid" evidence="4">
    <location>
        <begin position="86"/>
        <end position="212"/>
    </location>
</feature>
<dbReference type="Pfam" id="PF25917">
    <property type="entry name" value="BSH_RND"/>
    <property type="match status" value="1"/>
</dbReference>
<evidence type="ECO:0000259" key="6">
    <source>
        <dbReference type="Pfam" id="PF25967"/>
    </source>
</evidence>
<dbReference type="Pfam" id="PF25954">
    <property type="entry name" value="Beta-barrel_RND_2"/>
    <property type="match status" value="1"/>
</dbReference>
<keyword evidence="3" id="KW-0813">Transport</keyword>
<dbReference type="Proteomes" id="UP000064912">
    <property type="component" value="Chromosome"/>
</dbReference>
<sequence length="383" mass="40603">MARQIGLSVLLLAGTLALWVAFVPGARPLLDRIGISAVLGLAPAGSEAGSGPSGPRGGPVAVTVGEVAQGRIRDRVAAIGDGRALRAVTLRSKVTGEVVGIGIRDGERVAADDLIVQLDDEAERIALDRAQLVLEDARDEAERVTRLETTGAVTEVRRREADLALRTAELELRQAEFDLSERTISAPFAGWAGVLDIDVGDRVSSQDALAVIADRSRILIDFHVPERVVGQVTEGLALTARPLGMPGRLLEGRVHAVDNAVDPASRTLRVQGELDNTDDLLRGGMSFEVVLNFEGEPLPMVDPLAVQWSSAGAFVWAVRDGRATRVPVAIRQRNADSVLVEADLAVGEPVVVEGLQTLREGTELRVVGPQAGRTLSRPARDAG</sequence>
<comment type="subcellular location">
    <subcellularLocation>
        <location evidence="1">Cell envelope</location>
    </subcellularLocation>
</comment>
<evidence type="ECO:0000256" key="1">
    <source>
        <dbReference type="ARBA" id="ARBA00004196"/>
    </source>
</evidence>
<dbReference type="GO" id="GO:1990281">
    <property type="term" value="C:efflux pump complex"/>
    <property type="evidence" value="ECO:0007669"/>
    <property type="project" value="TreeGrafter"/>
</dbReference>
<dbReference type="PANTHER" id="PTHR30469">
    <property type="entry name" value="MULTIDRUG RESISTANCE PROTEIN MDTA"/>
    <property type="match status" value="1"/>
</dbReference>
<dbReference type="Gene3D" id="2.40.420.20">
    <property type="match status" value="1"/>
</dbReference>
<feature type="domain" description="Multidrug resistance protein MdtA-like C-terminal permuted SH3" evidence="6">
    <location>
        <begin position="305"/>
        <end position="357"/>
    </location>
</feature>
<comment type="similarity">
    <text evidence="2">Belongs to the membrane fusion protein (MFP) (TC 8.A.1) family.</text>
</comment>
<dbReference type="SUPFAM" id="SSF111369">
    <property type="entry name" value="HlyD-like secretion proteins"/>
    <property type="match status" value="1"/>
</dbReference>
<dbReference type="InterPro" id="IPR058627">
    <property type="entry name" value="MdtA-like_C"/>
</dbReference>
<evidence type="ECO:0000259" key="4">
    <source>
        <dbReference type="Pfam" id="PF25917"/>
    </source>
</evidence>
<dbReference type="EMBL" id="AP014800">
    <property type="protein sequence ID" value="BAQ68340.1"/>
    <property type="molecule type" value="Genomic_DNA"/>
</dbReference>
<evidence type="ECO:0000259" key="5">
    <source>
        <dbReference type="Pfam" id="PF25954"/>
    </source>
</evidence>
<dbReference type="PATRIC" id="fig|35806.4.peg.1213"/>
<evidence type="ECO:0000256" key="2">
    <source>
        <dbReference type="ARBA" id="ARBA00009477"/>
    </source>
</evidence>
<evidence type="ECO:0000313" key="8">
    <source>
        <dbReference type="Proteomes" id="UP000064912"/>
    </source>
</evidence>
<dbReference type="InterPro" id="IPR058792">
    <property type="entry name" value="Beta-barrel_RND_2"/>
</dbReference>
<protein>
    <submittedName>
        <fullName evidence="7">Multidrug efflux pump, membrane fusion protein MFP family protein</fullName>
    </submittedName>
</protein>
<dbReference type="Gene3D" id="2.40.50.100">
    <property type="match status" value="1"/>
</dbReference>
<dbReference type="InterPro" id="IPR006143">
    <property type="entry name" value="RND_pump_MFP"/>
</dbReference>
<proteinExistence type="inferred from homology"/>
<accession>A0A0D6B0E3</accession>